<dbReference type="InterPro" id="IPR043129">
    <property type="entry name" value="ATPase_NBD"/>
</dbReference>
<dbReference type="PANTHER" id="PTHR11365:SF23">
    <property type="entry name" value="HYPOTHETICAL 5-OXOPROLINASE (EUROFUNG)-RELATED"/>
    <property type="match status" value="1"/>
</dbReference>
<dbReference type="PANTHER" id="PTHR11365">
    <property type="entry name" value="5-OXOPROLINASE RELATED"/>
    <property type="match status" value="1"/>
</dbReference>
<evidence type="ECO:0000313" key="4">
    <source>
        <dbReference type="Proteomes" id="UP000609531"/>
    </source>
</evidence>
<organism evidence="3 4">
    <name type="scientific">Acuticoccus mangrovi</name>
    <dbReference type="NCBI Taxonomy" id="2796142"/>
    <lineage>
        <taxon>Bacteria</taxon>
        <taxon>Pseudomonadati</taxon>
        <taxon>Pseudomonadota</taxon>
        <taxon>Alphaproteobacteria</taxon>
        <taxon>Hyphomicrobiales</taxon>
        <taxon>Amorphaceae</taxon>
        <taxon>Acuticoccus</taxon>
    </lineage>
</organism>
<dbReference type="GO" id="GO:0005829">
    <property type="term" value="C:cytosol"/>
    <property type="evidence" value="ECO:0007669"/>
    <property type="project" value="TreeGrafter"/>
</dbReference>
<dbReference type="GO" id="GO:0017168">
    <property type="term" value="F:5-oxoprolinase (ATP-hydrolyzing) activity"/>
    <property type="evidence" value="ECO:0007669"/>
    <property type="project" value="TreeGrafter"/>
</dbReference>
<sequence length="703" mass="72149">MADRPNGSRALPSIAVGIDVGGTFTDAIVADLATGACLDAFKLPSTPQDPAIAVLHAVDRIKESHPLDGVIICHGTTVGTNALIERRGVRTALVATEGFTDVIELRRQARPELYTFDVRISEPLVAPGDRFGLAARTDAEGREIAPLPDLGPLVEKLRAAGFEAVAVCLLHAYAAPEHEHAVGAALDAALPEAFVSLSSDVAPEIGEFERTSTTVVNAYIGPRVRGYLERLHKGLAERGAGGLAIVKSSGGLTTPQNAARYPAHLVESGPAAGLTASARFGATIGEPNVLAFDMGGTTAKAGVVVDGEPRIITEFYADSLVEGRRTGGYPILSPVIDVVEIGAGGGSIAYLDEAGVLKVGPESAGASPGPACYGKGGTRPTVTDAHAVIGTLRPGPLAQAGITLRPDLARIAIDTHLARPLGWDVAQAAHAILEIATANMAEMVRLATVRRGLDVRDFTMVPSGGAGPLHASAIAREVGIERIAVPPLPGMFSALGATLAPVRHDVSRSLVTTLATLTADALAAAFVPLIEKMDALFAAETIPLRPATTARLADIRFRGQLFELSIPLGAGGEPVPEPAAIDRAFRDAYVAEYGFDLPGSEVELVSLRLVATAEREGGATTATLAPDAASLVEDGAVLGRDGAAIPTRFLDAAALGAGHTLAGPAVVAVGGATVWIDGPAEITRGADGGVRIALTPRADQEAA</sequence>
<protein>
    <submittedName>
        <fullName evidence="3">Hydantoinase/oxoprolinase family protein</fullName>
    </submittedName>
</protein>
<dbReference type="EMBL" id="JAEKJA010000001">
    <property type="protein sequence ID" value="MBJ3774145.1"/>
    <property type="molecule type" value="Genomic_DNA"/>
</dbReference>
<keyword evidence="4" id="KW-1185">Reference proteome</keyword>
<dbReference type="Pfam" id="PF01968">
    <property type="entry name" value="Hydantoinase_A"/>
    <property type="match status" value="1"/>
</dbReference>
<dbReference type="InterPro" id="IPR008040">
    <property type="entry name" value="Hydant_A_N"/>
</dbReference>
<feature type="domain" description="Hydantoinase/oxoprolinase N-terminal" evidence="2">
    <location>
        <begin position="16"/>
        <end position="186"/>
    </location>
</feature>
<dbReference type="AlphaFoldDB" id="A0A934MEQ6"/>
<name>A0A934MEQ6_9HYPH</name>
<evidence type="ECO:0000259" key="2">
    <source>
        <dbReference type="Pfam" id="PF05378"/>
    </source>
</evidence>
<dbReference type="InterPro" id="IPR002821">
    <property type="entry name" value="Hydantoinase_A"/>
</dbReference>
<dbReference type="GO" id="GO:0006749">
    <property type="term" value="P:glutathione metabolic process"/>
    <property type="evidence" value="ECO:0007669"/>
    <property type="project" value="TreeGrafter"/>
</dbReference>
<comment type="caution">
    <text evidence="3">The sequence shown here is derived from an EMBL/GenBank/DDBJ whole genome shotgun (WGS) entry which is preliminary data.</text>
</comment>
<dbReference type="Pfam" id="PF05378">
    <property type="entry name" value="Hydant_A_N"/>
    <property type="match status" value="1"/>
</dbReference>
<evidence type="ECO:0000313" key="3">
    <source>
        <dbReference type="EMBL" id="MBJ3774145.1"/>
    </source>
</evidence>
<evidence type="ECO:0000259" key="1">
    <source>
        <dbReference type="Pfam" id="PF01968"/>
    </source>
</evidence>
<dbReference type="InterPro" id="IPR045079">
    <property type="entry name" value="Oxoprolinase-like"/>
</dbReference>
<gene>
    <name evidence="3" type="ORF">JCR33_00485</name>
</gene>
<dbReference type="RefSeq" id="WP_198880046.1">
    <property type="nucleotide sequence ID" value="NZ_JAEKJA010000001.1"/>
</dbReference>
<dbReference type="Proteomes" id="UP000609531">
    <property type="component" value="Unassembled WGS sequence"/>
</dbReference>
<accession>A0A934MEQ6</accession>
<dbReference type="SUPFAM" id="SSF53067">
    <property type="entry name" value="Actin-like ATPase domain"/>
    <property type="match status" value="1"/>
</dbReference>
<reference evidence="3" key="1">
    <citation type="submission" date="2020-12" db="EMBL/GenBank/DDBJ databases">
        <title>Bacterial taxonomy.</title>
        <authorList>
            <person name="Pan X."/>
        </authorList>
    </citation>
    <scope>NUCLEOTIDE SEQUENCE</scope>
    <source>
        <strain evidence="3">B2012</strain>
    </source>
</reference>
<feature type="domain" description="Hydantoinase A/oxoprolinase" evidence="1">
    <location>
        <begin position="210"/>
        <end position="505"/>
    </location>
</feature>
<proteinExistence type="predicted"/>